<evidence type="ECO:0000313" key="1">
    <source>
        <dbReference type="EMBL" id="KAI3669504.1"/>
    </source>
</evidence>
<dbReference type="Proteomes" id="UP001055879">
    <property type="component" value="Linkage Group LG16"/>
</dbReference>
<protein>
    <submittedName>
        <fullName evidence="1">Uncharacterized protein</fullName>
    </submittedName>
</protein>
<keyword evidence="2" id="KW-1185">Reference proteome</keyword>
<reference evidence="2" key="1">
    <citation type="journal article" date="2022" name="Mol. Ecol. Resour.">
        <title>The genomes of chicory, endive, great burdock and yacon provide insights into Asteraceae palaeo-polyploidization history and plant inulin production.</title>
        <authorList>
            <person name="Fan W."/>
            <person name="Wang S."/>
            <person name="Wang H."/>
            <person name="Wang A."/>
            <person name="Jiang F."/>
            <person name="Liu H."/>
            <person name="Zhao H."/>
            <person name="Xu D."/>
            <person name="Zhang Y."/>
        </authorList>
    </citation>
    <scope>NUCLEOTIDE SEQUENCE [LARGE SCALE GENOMIC DNA]</scope>
    <source>
        <strain evidence="2">cv. Niubang</strain>
    </source>
</reference>
<sequence length="127" mass="14547">MPGHYCWKPDDKRNIWRTEKVIDNSGHGSFSNNGKLNSVVGHLLHSSIFVPYHGWYFQLSEKIYRSLDDATRKLSVSLYLCVCLGFCFVNQTKVRKRGQCAHRRKIRQSASSSTLLPFFPPYSCSSG</sequence>
<name>A0ACB8XNX4_ARCLA</name>
<comment type="caution">
    <text evidence="1">The sequence shown here is derived from an EMBL/GenBank/DDBJ whole genome shotgun (WGS) entry which is preliminary data.</text>
</comment>
<gene>
    <name evidence="1" type="ORF">L6452_40740</name>
</gene>
<reference evidence="1 2" key="2">
    <citation type="journal article" date="2022" name="Mol. Ecol. Resour.">
        <title>The genomes of chicory, endive, great burdock and yacon provide insights into Asteraceae paleo-polyploidization history and plant inulin production.</title>
        <authorList>
            <person name="Fan W."/>
            <person name="Wang S."/>
            <person name="Wang H."/>
            <person name="Wang A."/>
            <person name="Jiang F."/>
            <person name="Liu H."/>
            <person name="Zhao H."/>
            <person name="Xu D."/>
            <person name="Zhang Y."/>
        </authorList>
    </citation>
    <scope>NUCLEOTIDE SEQUENCE [LARGE SCALE GENOMIC DNA]</scope>
    <source>
        <strain evidence="2">cv. Niubang</strain>
    </source>
</reference>
<organism evidence="1 2">
    <name type="scientific">Arctium lappa</name>
    <name type="common">Greater burdock</name>
    <name type="synonym">Lappa major</name>
    <dbReference type="NCBI Taxonomy" id="4217"/>
    <lineage>
        <taxon>Eukaryota</taxon>
        <taxon>Viridiplantae</taxon>
        <taxon>Streptophyta</taxon>
        <taxon>Embryophyta</taxon>
        <taxon>Tracheophyta</taxon>
        <taxon>Spermatophyta</taxon>
        <taxon>Magnoliopsida</taxon>
        <taxon>eudicotyledons</taxon>
        <taxon>Gunneridae</taxon>
        <taxon>Pentapetalae</taxon>
        <taxon>asterids</taxon>
        <taxon>campanulids</taxon>
        <taxon>Asterales</taxon>
        <taxon>Asteraceae</taxon>
        <taxon>Carduoideae</taxon>
        <taxon>Cardueae</taxon>
        <taxon>Arctiinae</taxon>
        <taxon>Arctium</taxon>
    </lineage>
</organism>
<dbReference type="EMBL" id="CM042062">
    <property type="protein sequence ID" value="KAI3669504.1"/>
    <property type="molecule type" value="Genomic_DNA"/>
</dbReference>
<accession>A0ACB8XNX4</accession>
<evidence type="ECO:0000313" key="2">
    <source>
        <dbReference type="Proteomes" id="UP001055879"/>
    </source>
</evidence>
<proteinExistence type="predicted"/>